<evidence type="ECO:0000313" key="2">
    <source>
        <dbReference type="EMBL" id="EDQ91874.1"/>
    </source>
</evidence>
<reference evidence="2 3" key="1">
    <citation type="journal article" date="2008" name="Nature">
        <title>The genome of the choanoflagellate Monosiga brevicollis and the origin of metazoans.</title>
        <authorList>
            <consortium name="JGI Sequencing"/>
            <person name="King N."/>
            <person name="Westbrook M.J."/>
            <person name="Young S.L."/>
            <person name="Kuo A."/>
            <person name="Abedin M."/>
            <person name="Chapman J."/>
            <person name="Fairclough S."/>
            <person name="Hellsten U."/>
            <person name="Isogai Y."/>
            <person name="Letunic I."/>
            <person name="Marr M."/>
            <person name="Pincus D."/>
            <person name="Putnam N."/>
            <person name="Rokas A."/>
            <person name="Wright K.J."/>
            <person name="Zuzow R."/>
            <person name="Dirks W."/>
            <person name="Good M."/>
            <person name="Goodstein D."/>
            <person name="Lemons D."/>
            <person name="Li W."/>
            <person name="Lyons J.B."/>
            <person name="Morris A."/>
            <person name="Nichols S."/>
            <person name="Richter D.J."/>
            <person name="Salamov A."/>
            <person name="Bork P."/>
            <person name="Lim W.A."/>
            <person name="Manning G."/>
            <person name="Miller W.T."/>
            <person name="McGinnis W."/>
            <person name="Shapiro H."/>
            <person name="Tjian R."/>
            <person name="Grigoriev I.V."/>
            <person name="Rokhsar D."/>
        </authorList>
    </citation>
    <scope>NUCLEOTIDE SEQUENCE [LARGE SCALE GENOMIC DNA]</scope>
    <source>
        <strain evidence="3">MX1 / ATCC 50154</strain>
    </source>
</reference>
<evidence type="ECO:0000256" key="1">
    <source>
        <dbReference type="SAM" id="MobiDB-lite"/>
    </source>
</evidence>
<dbReference type="RefSeq" id="XP_001743160.1">
    <property type="nucleotide sequence ID" value="XM_001743108.1"/>
</dbReference>
<dbReference type="EMBL" id="CH991544">
    <property type="protein sequence ID" value="EDQ91874.1"/>
    <property type="molecule type" value="Genomic_DNA"/>
</dbReference>
<dbReference type="GeneID" id="5888347"/>
<organism evidence="2 3">
    <name type="scientific">Monosiga brevicollis</name>
    <name type="common">Choanoflagellate</name>
    <dbReference type="NCBI Taxonomy" id="81824"/>
    <lineage>
        <taxon>Eukaryota</taxon>
        <taxon>Choanoflagellata</taxon>
        <taxon>Craspedida</taxon>
        <taxon>Salpingoecidae</taxon>
        <taxon>Monosiga</taxon>
    </lineage>
</organism>
<evidence type="ECO:0008006" key="4">
    <source>
        <dbReference type="Google" id="ProtNLM"/>
    </source>
</evidence>
<dbReference type="Proteomes" id="UP000001357">
    <property type="component" value="Unassembled WGS sequence"/>
</dbReference>
<accession>A9UR76</accession>
<feature type="region of interest" description="Disordered" evidence="1">
    <location>
        <begin position="401"/>
        <end position="424"/>
    </location>
</feature>
<dbReference type="Gene3D" id="3.30.900.10">
    <property type="entry name" value="HORMA domain"/>
    <property type="match status" value="1"/>
</dbReference>
<dbReference type="AlphaFoldDB" id="A9UR76"/>
<keyword evidence="3" id="KW-1185">Reference proteome</keyword>
<feature type="compositionally biased region" description="Low complexity" evidence="1">
    <location>
        <begin position="202"/>
        <end position="224"/>
    </location>
</feature>
<protein>
    <recommendedName>
        <fullName evidence="4">Autophagy-related protein 13 N-terminal domain-containing protein</fullName>
    </recommendedName>
</protein>
<feature type="region of interest" description="Disordered" evidence="1">
    <location>
        <begin position="192"/>
        <end position="267"/>
    </location>
</feature>
<sequence>MAERQSDKRAILFEAMAQIIVQGRVHNADEPSQEKSRYFEASQPLERTKKEAMVLQILFQHANKASSRVEIWRFYMSGNVKKESMFVQTLMRTLLLHLRLLPAYSYKTRLSSGMQAVQAGGHTGFKYEMHFEDLHSPPLTEGWRRLRLLDEQTPTSHIVFECDYVVNLEEALATPQPDIDVRYRSRSYAGSAGGVSDLATDPPAGSPGSSRAASFAGGASRSGSMDILAARERARSRTQSLRRSGLANSGSPSASSPAHSGLVAAPSTSLPYDRHHLAAHPVDIMGQSWTGPQAIPRVPSVTDFSPISGTQGIPISASNRRTSQPLRAADAYESRAMSLPTHLATQKPPNGGYPGHVAMADRELSASTRTDVDPLFEFFKQSTEDIPHSLRMGGVTPEVPEVSRVEGPAEEEELPEPPLSPPRMLRPNNFDLDEKQPDTVSVMEQQAMVGFDNLPFASQRVAPVENVEDPELFFQQPATLSMFQSTRLEESVADIDRDLRNTRNEFAMFKQVCLLSALLL</sequence>
<gene>
    <name evidence="2" type="ORF">MONBRDRAFT_23108</name>
</gene>
<name>A9UR76_MONBE</name>
<dbReference type="InterPro" id="IPR036570">
    <property type="entry name" value="HORMA_dom_sf"/>
</dbReference>
<proteinExistence type="predicted"/>
<feature type="compositionally biased region" description="Low complexity" evidence="1">
    <location>
        <begin position="244"/>
        <end position="262"/>
    </location>
</feature>
<dbReference type="KEGG" id="mbr:MONBRDRAFT_23108"/>
<evidence type="ECO:0000313" key="3">
    <source>
        <dbReference type="Proteomes" id="UP000001357"/>
    </source>
</evidence>
<dbReference type="InParanoid" id="A9UR76"/>